<evidence type="ECO:0000313" key="12">
    <source>
        <dbReference type="EMBL" id="MFC4075323.1"/>
    </source>
</evidence>
<dbReference type="InterPro" id="IPR023828">
    <property type="entry name" value="Peptidase_S8_Ser-AS"/>
</dbReference>
<feature type="active site" description="Charge relay system" evidence="7">
    <location>
        <position position="144"/>
    </location>
</feature>
<dbReference type="InterPro" id="IPR000209">
    <property type="entry name" value="Peptidase_S8/S53_dom"/>
</dbReference>
<keyword evidence="9" id="KW-0732">Signal</keyword>
<name>A0ABV8JDC7_9BACL</name>
<dbReference type="RefSeq" id="WP_380701123.1">
    <property type="nucleotide sequence ID" value="NZ_JBHSAP010000003.1"/>
</dbReference>
<evidence type="ECO:0000256" key="4">
    <source>
        <dbReference type="ARBA" id="ARBA00022670"/>
    </source>
</evidence>
<dbReference type="InterPro" id="IPR022398">
    <property type="entry name" value="Peptidase_S8_His-AS"/>
</dbReference>
<keyword evidence="3" id="KW-0964">Secreted</keyword>
<evidence type="ECO:0000256" key="2">
    <source>
        <dbReference type="ARBA" id="ARBA00011073"/>
    </source>
</evidence>
<comment type="caution">
    <text evidence="12">The sequence shown here is derived from an EMBL/GenBank/DDBJ whole genome shotgun (WGS) entry which is preliminary data.</text>
</comment>
<evidence type="ECO:0000256" key="1">
    <source>
        <dbReference type="ARBA" id="ARBA00004613"/>
    </source>
</evidence>
<dbReference type="PANTHER" id="PTHR43806">
    <property type="entry name" value="PEPTIDASE S8"/>
    <property type="match status" value="1"/>
</dbReference>
<dbReference type="SUPFAM" id="SSF52743">
    <property type="entry name" value="Subtilisin-like"/>
    <property type="match status" value="1"/>
</dbReference>
<keyword evidence="5 7" id="KW-0378">Hydrolase</keyword>
<dbReference type="InterPro" id="IPR050131">
    <property type="entry name" value="Peptidase_S8_subtilisin-like"/>
</dbReference>
<dbReference type="InterPro" id="IPR034084">
    <property type="entry name" value="Thermitase-like_dom"/>
</dbReference>
<dbReference type="EMBL" id="JBHSAP010000003">
    <property type="protein sequence ID" value="MFC4075323.1"/>
    <property type="molecule type" value="Genomic_DNA"/>
</dbReference>
<evidence type="ECO:0000256" key="9">
    <source>
        <dbReference type="SAM" id="SignalP"/>
    </source>
</evidence>
<protein>
    <submittedName>
        <fullName evidence="12">S8 family peptidase</fullName>
        <ecNumber evidence="12">3.4.-.-</ecNumber>
    </submittedName>
</protein>
<evidence type="ECO:0000256" key="3">
    <source>
        <dbReference type="ARBA" id="ARBA00022525"/>
    </source>
</evidence>
<comment type="similarity">
    <text evidence="2 7 8">Belongs to the peptidase S8 family.</text>
</comment>
<feature type="domain" description="Peptidase S8/S53" evidence="10">
    <location>
        <begin position="135"/>
        <end position="376"/>
    </location>
</feature>
<feature type="signal peptide" evidence="9">
    <location>
        <begin position="1"/>
        <end position="23"/>
    </location>
</feature>
<dbReference type="PROSITE" id="PS00138">
    <property type="entry name" value="SUBTILASE_SER"/>
    <property type="match status" value="1"/>
</dbReference>
<reference evidence="13" key="1">
    <citation type="journal article" date="2019" name="Int. J. Syst. Evol. Microbiol.">
        <title>The Global Catalogue of Microorganisms (GCM) 10K type strain sequencing project: providing services to taxonomists for standard genome sequencing and annotation.</title>
        <authorList>
            <consortium name="The Broad Institute Genomics Platform"/>
            <consortium name="The Broad Institute Genome Sequencing Center for Infectious Disease"/>
            <person name="Wu L."/>
            <person name="Ma J."/>
        </authorList>
    </citation>
    <scope>NUCLEOTIDE SEQUENCE [LARGE SCALE GENOMIC DNA]</scope>
    <source>
        <strain evidence="13">IBRC-M 10813</strain>
    </source>
</reference>
<evidence type="ECO:0000256" key="8">
    <source>
        <dbReference type="RuleBase" id="RU003355"/>
    </source>
</evidence>
<evidence type="ECO:0000256" key="5">
    <source>
        <dbReference type="ARBA" id="ARBA00022801"/>
    </source>
</evidence>
<proteinExistence type="inferred from homology"/>
<gene>
    <name evidence="12" type="ORF">ACFOUO_00655</name>
</gene>
<dbReference type="Gene3D" id="3.40.50.200">
    <property type="entry name" value="Peptidase S8/S53 domain"/>
    <property type="match status" value="1"/>
</dbReference>
<dbReference type="Pfam" id="PF22148">
    <property type="entry name" value="Fervidolysin_NPro-like"/>
    <property type="match status" value="1"/>
</dbReference>
<keyword evidence="4 7" id="KW-0645">Protease</keyword>
<keyword evidence="6 7" id="KW-0720">Serine protease</keyword>
<dbReference type="PANTHER" id="PTHR43806:SF11">
    <property type="entry name" value="CEREVISIN-RELATED"/>
    <property type="match status" value="1"/>
</dbReference>
<dbReference type="InterPro" id="IPR054399">
    <property type="entry name" value="Fervidolysin-like_N_prodom"/>
</dbReference>
<dbReference type="InterPro" id="IPR036852">
    <property type="entry name" value="Peptidase_S8/S53_dom_sf"/>
</dbReference>
<keyword evidence="13" id="KW-1185">Reference proteome</keyword>
<dbReference type="EC" id="3.4.-.-" evidence="12"/>
<evidence type="ECO:0000259" key="11">
    <source>
        <dbReference type="Pfam" id="PF22148"/>
    </source>
</evidence>
<sequence>MSALAVMTLALTLVVLPSSPAAASRGEKTKADAGYQAGEIVVKFKQGAAQTKRLATLDKLNSKILSKNHALGFDVVKVHGSVENALKMYRENPLVEYAEPNITFKAAATPNDSDYSKQYGLELVNAPTAWKTVTGKGAKIAIVDTGVDYNHPDLKGKVIKGRDFIDNDSDPMDENGHGTHCAGIAAAHTNNEIGIAGMAPNAKIYASRVLDANGRGSLDAVANGITDAADHGAKVISLSLGASKGAQALKDAVDYAADKGAIVVAAAGNEGKTTPNYPGYYKKTIAVGATDSNDKKADFSNCGADWVDVAAPGVDIYSTITGGGYKNLSGTSMATPHVAGLAGLLASQGKKAADIRSTIEGTADKISGTGSDWAYGRINAAKAVGE</sequence>
<dbReference type="PROSITE" id="PS51892">
    <property type="entry name" value="SUBTILASE"/>
    <property type="match status" value="1"/>
</dbReference>
<evidence type="ECO:0000256" key="7">
    <source>
        <dbReference type="PROSITE-ProRule" id="PRU01240"/>
    </source>
</evidence>
<dbReference type="CDD" id="cd07484">
    <property type="entry name" value="Peptidases_S8_Thermitase_like"/>
    <property type="match status" value="1"/>
</dbReference>
<evidence type="ECO:0000259" key="10">
    <source>
        <dbReference type="Pfam" id="PF00082"/>
    </source>
</evidence>
<feature type="active site" description="Charge relay system" evidence="7">
    <location>
        <position position="332"/>
    </location>
</feature>
<dbReference type="PROSITE" id="PS00136">
    <property type="entry name" value="SUBTILASE_ASP"/>
    <property type="match status" value="1"/>
</dbReference>
<dbReference type="PRINTS" id="PR00723">
    <property type="entry name" value="SUBTILISIN"/>
</dbReference>
<dbReference type="InterPro" id="IPR015500">
    <property type="entry name" value="Peptidase_S8_subtilisin-rel"/>
</dbReference>
<dbReference type="GO" id="GO:0016787">
    <property type="term" value="F:hydrolase activity"/>
    <property type="evidence" value="ECO:0007669"/>
    <property type="project" value="UniProtKB-KW"/>
</dbReference>
<dbReference type="Pfam" id="PF00082">
    <property type="entry name" value="Peptidase_S8"/>
    <property type="match status" value="1"/>
</dbReference>
<evidence type="ECO:0000256" key="6">
    <source>
        <dbReference type="ARBA" id="ARBA00022825"/>
    </source>
</evidence>
<comment type="subcellular location">
    <subcellularLocation>
        <location evidence="1">Secreted</location>
    </subcellularLocation>
</comment>
<dbReference type="PROSITE" id="PS00137">
    <property type="entry name" value="SUBTILASE_HIS"/>
    <property type="match status" value="1"/>
</dbReference>
<accession>A0ABV8JDC7</accession>
<feature type="active site" description="Charge relay system" evidence="7">
    <location>
        <position position="177"/>
    </location>
</feature>
<organism evidence="12 13">
    <name type="scientific">Salinithrix halophila</name>
    <dbReference type="NCBI Taxonomy" id="1485204"/>
    <lineage>
        <taxon>Bacteria</taxon>
        <taxon>Bacillati</taxon>
        <taxon>Bacillota</taxon>
        <taxon>Bacilli</taxon>
        <taxon>Bacillales</taxon>
        <taxon>Thermoactinomycetaceae</taxon>
        <taxon>Salinithrix</taxon>
    </lineage>
</organism>
<evidence type="ECO:0000313" key="13">
    <source>
        <dbReference type="Proteomes" id="UP001595843"/>
    </source>
</evidence>
<feature type="domain" description="Fervidolysin-like N-terminal prodomain" evidence="11">
    <location>
        <begin position="24"/>
        <end position="101"/>
    </location>
</feature>
<dbReference type="Proteomes" id="UP001595843">
    <property type="component" value="Unassembled WGS sequence"/>
</dbReference>
<dbReference type="InterPro" id="IPR023827">
    <property type="entry name" value="Peptidase_S8_Asp-AS"/>
</dbReference>
<feature type="chain" id="PRO_5045416715" evidence="9">
    <location>
        <begin position="24"/>
        <end position="386"/>
    </location>
</feature>